<proteinExistence type="predicted"/>
<evidence type="ECO:0000313" key="1">
    <source>
        <dbReference type="EMBL" id="KIM75219.1"/>
    </source>
</evidence>
<dbReference type="InParanoid" id="A0A0C3F5D7"/>
<dbReference type="EMBL" id="KN833049">
    <property type="protein sequence ID" value="KIM75219.1"/>
    <property type="molecule type" value="Genomic_DNA"/>
</dbReference>
<accession>A0A0C3F5D7</accession>
<reference evidence="2" key="2">
    <citation type="submission" date="2015-01" db="EMBL/GenBank/DDBJ databases">
        <title>Evolutionary Origins and Diversification of the Mycorrhizal Mutualists.</title>
        <authorList>
            <consortium name="DOE Joint Genome Institute"/>
            <consortium name="Mycorrhizal Genomics Consortium"/>
            <person name="Kohler A."/>
            <person name="Kuo A."/>
            <person name="Nagy L.G."/>
            <person name="Floudas D."/>
            <person name="Copeland A."/>
            <person name="Barry K.W."/>
            <person name="Cichocki N."/>
            <person name="Veneault-Fourrey C."/>
            <person name="LaButti K."/>
            <person name="Lindquist E.A."/>
            <person name="Lipzen A."/>
            <person name="Lundell T."/>
            <person name="Morin E."/>
            <person name="Murat C."/>
            <person name="Riley R."/>
            <person name="Ohm R."/>
            <person name="Sun H."/>
            <person name="Tunlid A."/>
            <person name="Henrissat B."/>
            <person name="Grigoriev I.V."/>
            <person name="Hibbett D.S."/>
            <person name="Martin F."/>
        </authorList>
    </citation>
    <scope>NUCLEOTIDE SEQUENCE [LARGE SCALE GENOMIC DNA]</scope>
    <source>
        <strain evidence="2">F 1598</strain>
    </source>
</reference>
<organism evidence="1 2">
    <name type="scientific">Piloderma croceum (strain F 1598)</name>
    <dbReference type="NCBI Taxonomy" id="765440"/>
    <lineage>
        <taxon>Eukaryota</taxon>
        <taxon>Fungi</taxon>
        <taxon>Dikarya</taxon>
        <taxon>Basidiomycota</taxon>
        <taxon>Agaricomycotina</taxon>
        <taxon>Agaricomycetes</taxon>
        <taxon>Agaricomycetidae</taxon>
        <taxon>Atheliales</taxon>
        <taxon>Atheliaceae</taxon>
        <taxon>Piloderma</taxon>
    </lineage>
</organism>
<reference evidence="1 2" key="1">
    <citation type="submission" date="2014-04" db="EMBL/GenBank/DDBJ databases">
        <authorList>
            <consortium name="DOE Joint Genome Institute"/>
            <person name="Kuo A."/>
            <person name="Tarkka M."/>
            <person name="Buscot F."/>
            <person name="Kohler A."/>
            <person name="Nagy L.G."/>
            <person name="Floudas D."/>
            <person name="Copeland A."/>
            <person name="Barry K.W."/>
            <person name="Cichocki N."/>
            <person name="Veneault-Fourrey C."/>
            <person name="LaButti K."/>
            <person name="Lindquist E.A."/>
            <person name="Lipzen A."/>
            <person name="Lundell T."/>
            <person name="Morin E."/>
            <person name="Murat C."/>
            <person name="Sun H."/>
            <person name="Tunlid A."/>
            <person name="Henrissat B."/>
            <person name="Grigoriev I.V."/>
            <person name="Hibbett D.S."/>
            <person name="Martin F."/>
            <person name="Nordberg H.P."/>
            <person name="Cantor M.N."/>
            <person name="Hua S.X."/>
        </authorList>
    </citation>
    <scope>NUCLEOTIDE SEQUENCE [LARGE SCALE GENOMIC DNA]</scope>
    <source>
        <strain evidence="1 2">F 1598</strain>
    </source>
</reference>
<evidence type="ECO:0000313" key="2">
    <source>
        <dbReference type="Proteomes" id="UP000054166"/>
    </source>
</evidence>
<dbReference type="AlphaFoldDB" id="A0A0C3F5D7"/>
<keyword evidence="2" id="KW-1185">Reference proteome</keyword>
<gene>
    <name evidence="1" type="ORF">PILCRDRAFT_682435</name>
</gene>
<dbReference type="Proteomes" id="UP000054166">
    <property type="component" value="Unassembled WGS sequence"/>
</dbReference>
<sequence length="69" mass="7927">MSLISSYSINFIMRSKHEETHRHFLHGVTIANSSSFSLLTARSLSMLRLTVKARSYAITQNKIRSQSRE</sequence>
<name>A0A0C3F5D7_PILCF</name>
<dbReference type="HOGENOM" id="CLU_2776830_0_0_1"/>
<protein>
    <submittedName>
        <fullName evidence="1">Uncharacterized protein</fullName>
    </submittedName>
</protein>